<proteinExistence type="predicted"/>
<keyword evidence="1 4" id="KW-0808">Transferase</keyword>
<protein>
    <submittedName>
        <fullName evidence="4">3-deoxy-7-phosphoheptulonate synthase</fullName>
        <ecNumber evidence="4">2.5.1.54</ecNumber>
    </submittedName>
</protein>
<feature type="domain" description="DAHP synthase ferredoxin-like" evidence="3">
    <location>
        <begin position="1"/>
        <end position="65"/>
    </location>
</feature>
<dbReference type="Gene3D" id="3.30.70.1140">
    <property type="entry name" value="Phospho-2-dehydro-3-deoxyheptonate aldolase, domain 1"/>
    <property type="match status" value="1"/>
</dbReference>
<evidence type="ECO:0000259" key="2">
    <source>
        <dbReference type="Pfam" id="PF00793"/>
    </source>
</evidence>
<comment type="caution">
    <text evidence="4">The sequence shown here is derived from an EMBL/GenBank/DDBJ whole genome shotgun (WGS) entry which is preliminary data.</text>
</comment>
<gene>
    <name evidence="4" type="primary">aroF</name>
    <name evidence="4" type="ORF">HA227_02745</name>
</gene>
<dbReference type="GO" id="GO:0009073">
    <property type="term" value="P:aromatic amino acid family biosynthetic process"/>
    <property type="evidence" value="ECO:0007669"/>
    <property type="project" value="InterPro"/>
</dbReference>
<dbReference type="NCBIfam" id="TIGR01361">
    <property type="entry name" value="DAHP_synth_Bsub"/>
    <property type="match status" value="1"/>
</dbReference>
<feature type="domain" description="DAHP synthetase I/KDSA" evidence="2">
    <location>
        <begin position="86"/>
        <end position="326"/>
    </location>
</feature>
<evidence type="ECO:0000313" key="5">
    <source>
        <dbReference type="Proteomes" id="UP000527315"/>
    </source>
</evidence>
<dbReference type="InterPro" id="IPR041071">
    <property type="entry name" value="DAHP_snth_FXD"/>
</dbReference>
<reference evidence="5" key="1">
    <citation type="journal article" date="2020" name="bioRxiv">
        <title>A rank-normalized archaeal taxonomy based on genome phylogeny resolves widespread incomplete and uneven classifications.</title>
        <authorList>
            <person name="Rinke C."/>
            <person name="Chuvochina M."/>
            <person name="Mussig A.J."/>
            <person name="Chaumeil P.-A."/>
            <person name="Waite D.W."/>
            <person name="Whitman W.B."/>
            <person name="Parks D.H."/>
            <person name="Hugenholtz P."/>
        </authorList>
    </citation>
    <scope>NUCLEOTIDE SEQUENCE [LARGE SCALE GENOMIC DNA]</scope>
</reference>
<dbReference type="AlphaFoldDB" id="A0A7J4KVK0"/>
<dbReference type="EC" id="2.5.1.54" evidence="4"/>
<sequence>MIIILNKASEKQVQAILEKISEKGFKASVSKGASKTIIGVIGKNASQFLEEFQNMPGVEQAISVSSPFKLASSEFHVEKTTVNVGKEIFGNNNAGMIAGPCSAESLEQVLEIAEKLHNLGVKVLRGSLFKPRSSPYEFQGLGLKGLEILEKARSEFGLAVETEVMDVRDVKPVSEVVDCLRVGARNMQNFDLLKEVGRQKKPVILKRGLSASIKEWLLSAEYILNEGNPNVILCERGIRTFETECRNTADISAIPLVHKLSHLPVIFDPSHAAGRKDLITPLSLAAIAAGADGLLVEVHSNPEKALSDAKQQLTPEEFARFLQELRPVAKAVGKSII</sequence>
<organism evidence="4 5">
    <name type="scientific">Candidatus Iainarchaeum sp</name>
    <dbReference type="NCBI Taxonomy" id="3101447"/>
    <lineage>
        <taxon>Archaea</taxon>
        <taxon>Candidatus Iainarchaeota</taxon>
        <taxon>Candidatus Iainarchaeia</taxon>
        <taxon>Candidatus Iainarchaeales</taxon>
        <taxon>Candidatus Iainarchaeaceae</taxon>
        <taxon>Candidatus Iainarchaeum</taxon>
    </lineage>
</organism>
<dbReference type="PANTHER" id="PTHR43018:SF2">
    <property type="entry name" value="PHOSPHO-2-DEHYDRO-3-DEOXYHEPTONATE ALDOLASE"/>
    <property type="match status" value="1"/>
</dbReference>
<dbReference type="SUPFAM" id="SSF51569">
    <property type="entry name" value="Aldolase"/>
    <property type="match status" value="1"/>
</dbReference>
<dbReference type="Pfam" id="PF00793">
    <property type="entry name" value="DAHP_synth_1"/>
    <property type="match status" value="1"/>
</dbReference>
<dbReference type="InterPro" id="IPR006218">
    <property type="entry name" value="DAHP1/KDSA"/>
</dbReference>
<name>A0A7J4KVK0_9ARCH</name>
<dbReference type="EMBL" id="DUFJ01000065">
    <property type="protein sequence ID" value="HIH33149.1"/>
    <property type="molecule type" value="Genomic_DNA"/>
</dbReference>
<dbReference type="Gene3D" id="3.20.20.70">
    <property type="entry name" value="Aldolase class I"/>
    <property type="match status" value="1"/>
</dbReference>
<dbReference type="InterPro" id="IPR013785">
    <property type="entry name" value="Aldolase_TIM"/>
</dbReference>
<evidence type="ECO:0000256" key="1">
    <source>
        <dbReference type="ARBA" id="ARBA00022679"/>
    </source>
</evidence>
<evidence type="ECO:0000313" key="4">
    <source>
        <dbReference type="EMBL" id="HIH33149.1"/>
    </source>
</evidence>
<dbReference type="NCBIfam" id="NF009239">
    <property type="entry name" value="PRK12595.1"/>
    <property type="match status" value="1"/>
</dbReference>
<dbReference type="NCBIfam" id="NF006421">
    <property type="entry name" value="PRK08673.1"/>
    <property type="match status" value="1"/>
</dbReference>
<dbReference type="Pfam" id="PF18152">
    <property type="entry name" value="DAHP_snth_FXD"/>
    <property type="match status" value="1"/>
</dbReference>
<dbReference type="GO" id="GO:0003849">
    <property type="term" value="F:3-deoxy-7-phosphoheptulonate synthase activity"/>
    <property type="evidence" value="ECO:0007669"/>
    <property type="project" value="UniProtKB-EC"/>
</dbReference>
<dbReference type="Proteomes" id="UP000527315">
    <property type="component" value="Unassembled WGS sequence"/>
</dbReference>
<dbReference type="GO" id="GO:0016832">
    <property type="term" value="F:aldehyde-lyase activity"/>
    <property type="evidence" value="ECO:0007669"/>
    <property type="project" value="InterPro"/>
</dbReference>
<evidence type="ECO:0000259" key="3">
    <source>
        <dbReference type="Pfam" id="PF18152"/>
    </source>
</evidence>
<dbReference type="InterPro" id="IPR052899">
    <property type="entry name" value="Class-I_DAHP_synthase"/>
</dbReference>
<dbReference type="PANTHER" id="PTHR43018">
    <property type="entry name" value="PHOSPHO-2-DEHYDRO-3-DEOXYHEPTONATE ALDOLASE"/>
    <property type="match status" value="1"/>
</dbReference>
<dbReference type="InterPro" id="IPR006268">
    <property type="entry name" value="DAHP_syn_2"/>
</dbReference>
<accession>A0A7J4KVK0</accession>